<dbReference type="GO" id="GO:0050308">
    <property type="term" value="F:sugar-phosphatase activity"/>
    <property type="evidence" value="ECO:0007669"/>
    <property type="project" value="TreeGrafter"/>
</dbReference>
<dbReference type="AlphaFoldDB" id="A0A5C5UF37"/>
<dbReference type="RefSeq" id="WP_146324810.1">
    <property type="nucleotide sequence ID" value="NZ_BAABLR010000026.1"/>
</dbReference>
<dbReference type="InterPro" id="IPR006439">
    <property type="entry name" value="HAD-SF_hydro_IA"/>
</dbReference>
<dbReference type="InterPro" id="IPR023214">
    <property type="entry name" value="HAD_sf"/>
</dbReference>
<proteinExistence type="predicted"/>
<dbReference type="PANTHER" id="PTHR43481">
    <property type="entry name" value="FRUCTOSE-1-PHOSPHATE PHOSPHATASE"/>
    <property type="match status" value="1"/>
</dbReference>
<dbReference type="SUPFAM" id="SSF56784">
    <property type="entry name" value="HAD-like"/>
    <property type="match status" value="1"/>
</dbReference>
<keyword evidence="2" id="KW-1185">Reference proteome</keyword>
<name>A0A5C5UF37_9CORY</name>
<dbReference type="EMBL" id="VOHM01000020">
    <property type="protein sequence ID" value="TWT24015.1"/>
    <property type="molecule type" value="Genomic_DNA"/>
</dbReference>
<dbReference type="Pfam" id="PF00702">
    <property type="entry name" value="Hydrolase"/>
    <property type="match status" value="1"/>
</dbReference>
<dbReference type="InterPro" id="IPR036412">
    <property type="entry name" value="HAD-like_sf"/>
</dbReference>
<evidence type="ECO:0000313" key="1">
    <source>
        <dbReference type="EMBL" id="TWT24015.1"/>
    </source>
</evidence>
<evidence type="ECO:0000313" key="2">
    <source>
        <dbReference type="Proteomes" id="UP000320791"/>
    </source>
</evidence>
<dbReference type="InterPro" id="IPR051806">
    <property type="entry name" value="HAD-like_SPP"/>
</dbReference>
<comment type="caution">
    <text evidence="1">The sequence shown here is derived from an EMBL/GenBank/DDBJ whole genome shotgun (WGS) entry which is preliminary data.</text>
</comment>
<reference evidence="1 2" key="1">
    <citation type="submission" date="2019-08" db="EMBL/GenBank/DDBJ databases">
        <authorList>
            <person name="Lei W."/>
        </authorList>
    </citation>
    <scope>NUCLEOTIDE SEQUENCE [LARGE SCALE GENOMIC DNA]</scope>
    <source>
        <strain evidence="1 2">CCUG 58627</strain>
    </source>
</reference>
<dbReference type="PANTHER" id="PTHR43481:SF4">
    <property type="entry name" value="GLYCEROL-1-PHOSPHATE PHOSPHOHYDROLASE 1-RELATED"/>
    <property type="match status" value="1"/>
</dbReference>
<gene>
    <name evidence="1" type="ORF">FRX94_09065</name>
</gene>
<organism evidence="1 2">
    <name type="scientific">Corynebacterium canis</name>
    <dbReference type="NCBI Taxonomy" id="679663"/>
    <lineage>
        <taxon>Bacteria</taxon>
        <taxon>Bacillati</taxon>
        <taxon>Actinomycetota</taxon>
        <taxon>Actinomycetes</taxon>
        <taxon>Mycobacteriales</taxon>
        <taxon>Corynebacteriaceae</taxon>
        <taxon>Corynebacterium</taxon>
    </lineage>
</organism>
<protein>
    <submittedName>
        <fullName evidence="1">HAD-IA family hydrolase</fullName>
    </submittedName>
</protein>
<dbReference type="NCBIfam" id="TIGR01509">
    <property type="entry name" value="HAD-SF-IA-v3"/>
    <property type="match status" value="1"/>
</dbReference>
<keyword evidence="1" id="KW-0378">Hydrolase</keyword>
<dbReference type="OrthoDB" id="9797743at2"/>
<accession>A0A5C5UF37</accession>
<sequence length="153" mass="16703">MRKEKEIIKDLELQNAYLVTAHRHAQRITRELDNHGVPWAIATSGQREVAVARLLAAGIRRPQVMITCDDCTQGKPSKEPYTRAADLLGVAPEDCIVIEDTLVGITAGKAARATTIAVTTTYPRTFFGEVPDMVIESLGEIIVSADGVFVNRS</sequence>
<dbReference type="Proteomes" id="UP000320791">
    <property type="component" value="Unassembled WGS sequence"/>
</dbReference>
<dbReference type="Gene3D" id="3.40.50.1000">
    <property type="entry name" value="HAD superfamily/HAD-like"/>
    <property type="match status" value="1"/>
</dbReference>